<protein>
    <submittedName>
        <fullName evidence="2">Inovirus-type Gp2 protein</fullName>
    </submittedName>
</protein>
<evidence type="ECO:0000256" key="1">
    <source>
        <dbReference type="SAM" id="MobiDB-lite"/>
    </source>
</evidence>
<proteinExistence type="predicted"/>
<keyword evidence="3" id="KW-1185">Reference proteome</keyword>
<dbReference type="EMBL" id="JBDXMI010000001">
    <property type="protein sequence ID" value="MEO9384256.1"/>
    <property type="molecule type" value="Genomic_DNA"/>
</dbReference>
<gene>
    <name evidence="2" type="ORF">ABI908_09080</name>
</gene>
<dbReference type="RefSeq" id="WP_347949817.1">
    <property type="nucleotide sequence ID" value="NZ_JBDXMI010000001.1"/>
</dbReference>
<accession>A0ABV0ISJ7</accession>
<name>A0ABV0ISJ7_9NEIS</name>
<organism evidence="2 3">
    <name type="scientific">Chromobacterium phragmitis</name>
    <dbReference type="NCBI Taxonomy" id="2202141"/>
    <lineage>
        <taxon>Bacteria</taxon>
        <taxon>Pseudomonadati</taxon>
        <taxon>Pseudomonadota</taxon>
        <taxon>Betaproteobacteria</taxon>
        <taxon>Neisseriales</taxon>
        <taxon>Chromobacteriaceae</taxon>
        <taxon>Chromobacterium</taxon>
    </lineage>
</organism>
<sequence>MDTYAGEVIFDRAIRFDGPERVIRTNERDQIWLLKTIPVFMNLVERSTGNHFSIGSLYRNEYVRLKASPLGLQLLGLLKYDLESLWNCYPIHVFHPYIVVFKRILSRRGLLIKGYINFPLLEAEQKKIVFLLNRIFYWMRYVCNHKKFQERTRVHKNNVQQNIRSCLNYLIAHFNQHSRLLILRIDLHFLQKCIHKATAEDNRKALDKFLRALREGRIVESVVAYISVTEYGYHRGFHQHVLIALNSNEHQRGIYWARVIGEYWQQCTNGQGSYFDCFALKEKYRHCGIGMIHISETEKLQGLRNAVLYMLKGDYYVKIAAKNERILRKGIMPIPKNKRGAPRQKPEDTLNMEKVLRGKSLHNKP</sequence>
<reference evidence="2 3" key="1">
    <citation type="submission" date="2024-05" db="EMBL/GenBank/DDBJ databases">
        <authorList>
            <person name="De Oliveira J.P."/>
            <person name="Noriler S.A."/>
            <person name="De Oliveira A.G."/>
            <person name="Sipoli D.S."/>
        </authorList>
    </citation>
    <scope>NUCLEOTIDE SEQUENCE [LARGE SCALE GENOMIC DNA]</scope>
    <source>
        <strain evidence="2 3">LABIM192</strain>
    </source>
</reference>
<comment type="caution">
    <text evidence="2">The sequence shown here is derived from an EMBL/GenBank/DDBJ whole genome shotgun (WGS) entry which is preliminary data.</text>
</comment>
<evidence type="ECO:0000313" key="2">
    <source>
        <dbReference type="EMBL" id="MEO9384256.1"/>
    </source>
</evidence>
<dbReference type="Proteomes" id="UP001462502">
    <property type="component" value="Unassembled WGS sequence"/>
</dbReference>
<evidence type="ECO:0000313" key="3">
    <source>
        <dbReference type="Proteomes" id="UP001462502"/>
    </source>
</evidence>
<feature type="region of interest" description="Disordered" evidence="1">
    <location>
        <begin position="334"/>
        <end position="365"/>
    </location>
</feature>